<evidence type="ECO:0000256" key="5">
    <source>
        <dbReference type="SAM" id="SignalP"/>
    </source>
</evidence>
<dbReference type="EMBL" id="CATQJA010002641">
    <property type="protein sequence ID" value="CAJ0575819.1"/>
    <property type="molecule type" value="Genomic_DNA"/>
</dbReference>
<evidence type="ECO:0000256" key="1">
    <source>
        <dbReference type="ARBA" id="ARBA00004613"/>
    </source>
</evidence>
<keyword evidence="3" id="KW-0964">Secreted</keyword>
<evidence type="ECO:0000256" key="3">
    <source>
        <dbReference type="ARBA" id="ARBA00022525"/>
    </source>
</evidence>
<feature type="signal peptide" evidence="5">
    <location>
        <begin position="1"/>
        <end position="19"/>
    </location>
</feature>
<evidence type="ECO:0000313" key="8">
    <source>
        <dbReference type="Proteomes" id="UP001177023"/>
    </source>
</evidence>
<keyword evidence="4 5" id="KW-0732">Signal</keyword>
<feature type="non-terminal residue" evidence="6">
    <location>
        <position position="137"/>
    </location>
</feature>
<feature type="chain" id="PRO_5041588998" description="Transthyretin-like family protein" evidence="5">
    <location>
        <begin position="20"/>
        <end position="137"/>
    </location>
</feature>
<organism evidence="6 8">
    <name type="scientific">Mesorhabditis spiculigera</name>
    <dbReference type="NCBI Taxonomy" id="96644"/>
    <lineage>
        <taxon>Eukaryota</taxon>
        <taxon>Metazoa</taxon>
        <taxon>Ecdysozoa</taxon>
        <taxon>Nematoda</taxon>
        <taxon>Chromadorea</taxon>
        <taxon>Rhabditida</taxon>
        <taxon>Rhabditina</taxon>
        <taxon>Rhabditomorpha</taxon>
        <taxon>Rhabditoidea</taxon>
        <taxon>Rhabditidae</taxon>
        <taxon>Mesorhabditinae</taxon>
        <taxon>Mesorhabditis</taxon>
    </lineage>
</organism>
<accession>A0AA36FSP2</accession>
<gene>
    <name evidence="7" type="ORF">MSPICULIGERA_LOCUS14123</name>
    <name evidence="6" type="ORF">MSPICULIGERA_LOCUS4201</name>
</gene>
<evidence type="ECO:0008006" key="9">
    <source>
        <dbReference type="Google" id="ProtNLM"/>
    </source>
</evidence>
<evidence type="ECO:0000313" key="6">
    <source>
        <dbReference type="EMBL" id="CAJ0565567.1"/>
    </source>
</evidence>
<comment type="similarity">
    <text evidence="2">Belongs to the nematode transthyretin-like family.</text>
</comment>
<dbReference type="GO" id="GO:0005576">
    <property type="term" value="C:extracellular region"/>
    <property type="evidence" value="ECO:0007669"/>
    <property type="project" value="UniProtKB-SubCell"/>
</dbReference>
<reference evidence="6" key="1">
    <citation type="submission" date="2023-06" db="EMBL/GenBank/DDBJ databases">
        <authorList>
            <person name="Delattre M."/>
        </authorList>
    </citation>
    <scope>NUCLEOTIDE SEQUENCE</scope>
    <source>
        <strain evidence="6">AF72</strain>
    </source>
</reference>
<dbReference type="InterPro" id="IPR038479">
    <property type="entry name" value="Transthyretin-like_sf"/>
</dbReference>
<dbReference type="Gene3D" id="2.60.40.3330">
    <property type="match status" value="1"/>
</dbReference>
<dbReference type="Pfam" id="PF01060">
    <property type="entry name" value="TTR-52"/>
    <property type="match status" value="1"/>
</dbReference>
<name>A0AA36FSP2_9BILA</name>
<evidence type="ECO:0000313" key="7">
    <source>
        <dbReference type="EMBL" id="CAJ0575819.1"/>
    </source>
</evidence>
<protein>
    <recommendedName>
        <fullName evidence="9">Transthyretin-like family protein</fullName>
    </recommendedName>
</protein>
<evidence type="ECO:0000256" key="2">
    <source>
        <dbReference type="ARBA" id="ARBA00010112"/>
    </source>
</evidence>
<comment type="caution">
    <text evidence="6">The sequence shown here is derived from an EMBL/GenBank/DDBJ whole genome shotgun (WGS) entry which is preliminary data.</text>
</comment>
<dbReference type="PANTHER" id="PTHR21700">
    <property type="entry name" value="TRANSTHYRETIN-LIKE FAMILY PROTEIN-RELATED"/>
    <property type="match status" value="1"/>
</dbReference>
<dbReference type="InterPro" id="IPR001534">
    <property type="entry name" value="Transthyretin-like"/>
</dbReference>
<dbReference type="Proteomes" id="UP001177023">
    <property type="component" value="Unassembled WGS sequence"/>
</dbReference>
<dbReference type="GO" id="GO:0009986">
    <property type="term" value="C:cell surface"/>
    <property type="evidence" value="ECO:0007669"/>
    <property type="project" value="InterPro"/>
</dbReference>
<evidence type="ECO:0000256" key="4">
    <source>
        <dbReference type="ARBA" id="ARBA00022729"/>
    </source>
</evidence>
<dbReference type="AlphaFoldDB" id="A0AA36FSP2"/>
<dbReference type="EMBL" id="CATQJA010001066">
    <property type="protein sequence ID" value="CAJ0565567.1"/>
    <property type="molecule type" value="Genomic_DNA"/>
</dbReference>
<proteinExistence type="inferred from homology"/>
<sequence>MSLTTFAVIFAVFLAYATANKQTVAIEGRLTCEGRPAAGVKVKLYDHDTFTLDDKLAETKTDHEGYFRIAGTGSEVSRLNAKFNIYHKCGMTVPLCDYKFSFAVPYDFVNTGTYANKVYNAQTIELSLLEKHRDCIN</sequence>
<comment type="subcellular location">
    <subcellularLocation>
        <location evidence="1">Secreted</location>
    </subcellularLocation>
</comment>
<keyword evidence="8" id="KW-1185">Reference proteome</keyword>